<dbReference type="SMART" id="SM00387">
    <property type="entry name" value="HATPase_c"/>
    <property type="match status" value="1"/>
</dbReference>
<dbReference type="AlphaFoldDB" id="A0A9Q9MFV3"/>
<keyword evidence="9" id="KW-0067">ATP-binding</keyword>
<comment type="catalytic activity">
    <reaction evidence="1">
        <text>ATP + protein L-histidine = ADP + protein N-phospho-L-histidine.</text>
        <dbReference type="EC" id="2.7.13.3"/>
    </reaction>
</comment>
<keyword evidence="11" id="KW-0902">Two-component regulatory system</keyword>
<protein>
    <recommendedName>
        <fullName evidence="3">histidine kinase</fullName>
        <ecNumber evidence="3">2.7.13.3</ecNumber>
    </recommendedName>
</protein>
<evidence type="ECO:0000256" key="12">
    <source>
        <dbReference type="ARBA" id="ARBA00023136"/>
    </source>
</evidence>
<dbReference type="GO" id="GO:0016020">
    <property type="term" value="C:membrane"/>
    <property type="evidence" value="ECO:0007669"/>
    <property type="project" value="UniProtKB-SubCell"/>
</dbReference>
<organism evidence="15 16">
    <name type="scientific">Dactylosporangium aurantiacum</name>
    <dbReference type="NCBI Taxonomy" id="35754"/>
    <lineage>
        <taxon>Bacteria</taxon>
        <taxon>Bacillati</taxon>
        <taxon>Actinomycetota</taxon>
        <taxon>Actinomycetes</taxon>
        <taxon>Micromonosporales</taxon>
        <taxon>Micromonosporaceae</taxon>
        <taxon>Dactylosporangium</taxon>
    </lineage>
</organism>
<evidence type="ECO:0000256" key="6">
    <source>
        <dbReference type="ARBA" id="ARBA00022692"/>
    </source>
</evidence>
<evidence type="ECO:0000256" key="13">
    <source>
        <dbReference type="SAM" id="Phobius"/>
    </source>
</evidence>
<sequence length="602" mass="64458">MTRPEPPPFSLGVLVAVVFIAVETLAMFVFSRATHQHASGIVYLIGVLAVSVVWGARLGLMTSLASAIVYNYVHTPPFAALRPLSGGELRDMGIFTIAALLVSALSALTRYHAREAWERRRETDLSAELARLMLGSANLDAALRAGAMQLKQALDLPFASIELEAMPANSYRTVFPLRDGTTVLGTFVVPADLPAHTMERLQQRVVPALRSLLRAARDRADMIQSLQASREKATSLAKEQAALRRVATLVARGASPADVFKAVAKELGVVLGGYPTTLLRYETDGTATRVAGGNILRDRESFPLTGDSLLVMVRNTGHAARINDYKTAKGANAEVAQSLGVHSGVGVPVIVERQIWGVALVMSTALEPLPADTEIRMARFTDLVATAVANAESRTQLIASRARIIAASDEARRQVERDIHDGAQQRLVALGLQLRMLESSIPPELEAIRDQASQAANIATGIFEDLREIAHGIHPAIHAKGGLGPAVRTLARRSPTPVDLKVDIDQRLPEQVEVGAYYVVSEALTNAAKHANASTVHVDVESRDAFLRLSVRDDGIGGADTGNGSGLIGLRDRVETLGGHMDLQSPTGLGTTLLVKIPIDHS</sequence>
<dbReference type="KEGG" id="daur:Daura_16445"/>
<dbReference type="Gene3D" id="3.30.565.10">
    <property type="entry name" value="Histidine kinase-like ATPase, C-terminal domain"/>
    <property type="match status" value="1"/>
</dbReference>
<dbReference type="InterPro" id="IPR050482">
    <property type="entry name" value="Sensor_HK_TwoCompSys"/>
</dbReference>
<dbReference type="RefSeq" id="WP_052386715.1">
    <property type="nucleotide sequence ID" value="NZ_CP073767.1"/>
</dbReference>
<dbReference type="GO" id="GO:0005524">
    <property type="term" value="F:ATP binding"/>
    <property type="evidence" value="ECO:0007669"/>
    <property type="project" value="UniProtKB-KW"/>
</dbReference>
<evidence type="ECO:0000256" key="2">
    <source>
        <dbReference type="ARBA" id="ARBA00004141"/>
    </source>
</evidence>
<reference evidence="15" key="1">
    <citation type="submission" date="2021-04" db="EMBL/GenBank/DDBJ databases">
        <title>Dactylosporangium aurantiacum NRRL B-8018 full assembly.</title>
        <authorList>
            <person name="Hartkoorn R.C."/>
            <person name="Beaudoing E."/>
            <person name="Hot D."/>
        </authorList>
    </citation>
    <scope>NUCLEOTIDE SEQUENCE</scope>
    <source>
        <strain evidence="15">NRRL B-8018</strain>
    </source>
</reference>
<dbReference type="Pfam" id="PF01590">
    <property type="entry name" value="GAF"/>
    <property type="match status" value="1"/>
</dbReference>
<name>A0A9Q9MFV3_9ACTN</name>
<feature type="transmembrane region" description="Helical" evidence="13">
    <location>
        <begin position="42"/>
        <end position="72"/>
    </location>
</feature>
<dbReference type="Pfam" id="PF07730">
    <property type="entry name" value="HisKA_3"/>
    <property type="match status" value="1"/>
</dbReference>
<dbReference type="InterPro" id="IPR011712">
    <property type="entry name" value="Sig_transdc_His_kin_sub3_dim/P"/>
</dbReference>
<dbReference type="SUPFAM" id="SSF55781">
    <property type="entry name" value="GAF domain-like"/>
    <property type="match status" value="1"/>
</dbReference>
<dbReference type="Pfam" id="PF13493">
    <property type="entry name" value="DUF4118"/>
    <property type="match status" value="1"/>
</dbReference>
<dbReference type="OrthoDB" id="3217947at2"/>
<proteinExistence type="predicted"/>
<dbReference type="GO" id="GO:0046983">
    <property type="term" value="F:protein dimerization activity"/>
    <property type="evidence" value="ECO:0007669"/>
    <property type="project" value="InterPro"/>
</dbReference>
<keyword evidence="10 13" id="KW-1133">Transmembrane helix</keyword>
<dbReference type="InterPro" id="IPR038318">
    <property type="entry name" value="KdpD_sf"/>
</dbReference>
<dbReference type="EMBL" id="CP073767">
    <property type="protein sequence ID" value="UWZ57608.1"/>
    <property type="molecule type" value="Genomic_DNA"/>
</dbReference>
<evidence type="ECO:0000256" key="4">
    <source>
        <dbReference type="ARBA" id="ARBA00022553"/>
    </source>
</evidence>
<dbReference type="InterPro" id="IPR003594">
    <property type="entry name" value="HATPase_dom"/>
</dbReference>
<dbReference type="SUPFAM" id="SSF55874">
    <property type="entry name" value="ATPase domain of HSP90 chaperone/DNA topoisomerase II/histidine kinase"/>
    <property type="match status" value="1"/>
</dbReference>
<evidence type="ECO:0000256" key="11">
    <source>
        <dbReference type="ARBA" id="ARBA00023012"/>
    </source>
</evidence>
<evidence type="ECO:0000256" key="10">
    <source>
        <dbReference type="ARBA" id="ARBA00022989"/>
    </source>
</evidence>
<feature type="transmembrane region" description="Helical" evidence="13">
    <location>
        <begin position="12"/>
        <end position="30"/>
    </location>
</feature>
<dbReference type="Gene3D" id="1.20.120.620">
    <property type="entry name" value="Backbone structure of the membrane domain of e. Coli histidine kinase receptor kdpd"/>
    <property type="match status" value="1"/>
</dbReference>
<evidence type="ECO:0000313" key="15">
    <source>
        <dbReference type="EMBL" id="UWZ57608.1"/>
    </source>
</evidence>
<dbReference type="InterPro" id="IPR029016">
    <property type="entry name" value="GAF-like_dom_sf"/>
</dbReference>
<comment type="subcellular location">
    <subcellularLocation>
        <location evidence="2">Membrane</location>
        <topology evidence="2">Multi-pass membrane protein</topology>
    </subcellularLocation>
</comment>
<evidence type="ECO:0000259" key="14">
    <source>
        <dbReference type="PROSITE" id="PS50109"/>
    </source>
</evidence>
<evidence type="ECO:0000256" key="8">
    <source>
        <dbReference type="ARBA" id="ARBA00022777"/>
    </source>
</evidence>
<dbReference type="Gene3D" id="3.30.450.40">
    <property type="match status" value="1"/>
</dbReference>
<dbReference type="InterPro" id="IPR036890">
    <property type="entry name" value="HATPase_C_sf"/>
</dbReference>
<keyword evidence="4" id="KW-0597">Phosphoprotein</keyword>
<keyword evidence="6 13" id="KW-0812">Transmembrane</keyword>
<gene>
    <name evidence="15" type="ORF">Daura_16445</name>
</gene>
<evidence type="ECO:0000256" key="5">
    <source>
        <dbReference type="ARBA" id="ARBA00022679"/>
    </source>
</evidence>
<evidence type="ECO:0000313" key="16">
    <source>
        <dbReference type="Proteomes" id="UP001058003"/>
    </source>
</evidence>
<feature type="domain" description="Histidine kinase" evidence="14">
    <location>
        <begin position="519"/>
        <end position="601"/>
    </location>
</feature>
<keyword evidence="12 13" id="KW-0472">Membrane</keyword>
<keyword evidence="16" id="KW-1185">Reference proteome</keyword>
<evidence type="ECO:0000256" key="7">
    <source>
        <dbReference type="ARBA" id="ARBA00022741"/>
    </source>
</evidence>
<keyword evidence="8" id="KW-0418">Kinase</keyword>
<evidence type="ECO:0000256" key="9">
    <source>
        <dbReference type="ARBA" id="ARBA00022840"/>
    </source>
</evidence>
<dbReference type="InterPro" id="IPR025201">
    <property type="entry name" value="KdpD_TM"/>
</dbReference>
<dbReference type="EC" id="2.7.13.3" evidence="3"/>
<dbReference type="Proteomes" id="UP001058003">
    <property type="component" value="Chromosome"/>
</dbReference>
<keyword evidence="5" id="KW-0808">Transferase</keyword>
<dbReference type="PANTHER" id="PTHR24421">
    <property type="entry name" value="NITRATE/NITRITE SENSOR PROTEIN NARX-RELATED"/>
    <property type="match status" value="1"/>
</dbReference>
<dbReference type="CDD" id="cd16917">
    <property type="entry name" value="HATPase_UhpB-NarQ-NarX-like"/>
    <property type="match status" value="1"/>
</dbReference>
<dbReference type="PROSITE" id="PS50109">
    <property type="entry name" value="HIS_KIN"/>
    <property type="match status" value="1"/>
</dbReference>
<dbReference type="Pfam" id="PF02518">
    <property type="entry name" value="HATPase_c"/>
    <property type="match status" value="1"/>
</dbReference>
<keyword evidence="7" id="KW-0547">Nucleotide-binding</keyword>
<dbReference type="Gene3D" id="1.20.5.1930">
    <property type="match status" value="1"/>
</dbReference>
<evidence type="ECO:0000256" key="1">
    <source>
        <dbReference type="ARBA" id="ARBA00000085"/>
    </source>
</evidence>
<evidence type="ECO:0000256" key="3">
    <source>
        <dbReference type="ARBA" id="ARBA00012438"/>
    </source>
</evidence>
<dbReference type="SMART" id="SM00065">
    <property type="entry name" value="GAF"/>
    <property type="match status" value="1"/>
</dbReference>
<dbReference type="InterPro" id="IPR005467">
    <property type="entry name" value="His_kinase_dom"/>
</dbReference>
<dbReference type="GO" id="GO:0000155">
    <property type="term" value="F:phosphorelay sensor kinase activity"/>
    <property type="evidence" value="ECO:0007669"/>
    <property type="project" value="InterPro"/>
</dbReference>
<dbReference type="InterPro" id="IPR003018">
    <property type="entry name" value="GAF"/>
</dbReference>
<dbReference type="PANTHER" id="PTHR24421:SF10">
    <property type="entry name" value="NITRATE_NITRITE SENSOR PROTEIN NARQ"/>
    <property type="match status" value="1"/>
</dbReference>
<accession>A0A9Q9MFV3</accession>